<feature type="domain" description="Activator of Hsp90 ATPase homologue 1/2-like C-terminal" evidence="3">
    <location>
        <begin position="16"/>
        <end position="145"/>
    </location>
</feature>
<organism evidence="4 5">
    <name type="scientific">Cellulomonas fimi</name>
    <dbReference type="NCBI Taxonomy" id="1708"/>
    <lineage>
        <taxon>Bacteria</taxon>
        <taxon>Bacillati</taxon>
        <taxon>Actinomycetota</taxon>
        <taxon>Actinomycetes</taxon>
        <taxon>Micrococcales</taxon>
        <taxon>Cellulomonadaceae</taxon>
        <taxon>Cellulomonas</taxon>
    </lineage>
</organism>
<dbReference type="Pfam" id="PF08327">
    <property type="entry name" value="AHSA1"/>
    <property type="match status" value="1"/>
</dbReference>
<comment type="caution">
    <text evidence="4">The sequence shown here is derived from an EMBL/GenBank/DDBJ whole genome shotgun (WGS) entry which is preliminary data.</text>
</comment>
<feature type="compositionally biased region" description="Polar residues" evidence="2">
    <location>
        <begin position="115"/>
        <end position="125"/>
    </location>
</feature>
<proteinExistence type="inferred from homology"/>
<comment type="similarity">
    <text evidence="1">Belongs to the AHA1 family.</text>
</comment>
<evidence type="ECO:0000256" key="2">
    <source>
        <dbReference type="SAM" id="MobiDB-lite"/>
    </source>
</evidence>
<sequence>MSEPEGHVATASVVIAAPPQEVWDALVAPDAQYMFGSDIVTDWTAGSPILFRGRWEGKPFEDTGTILAVDPPRRLRYSHYSPLSGAPDVPESYHRLTFTLDAVPAVPPVPAGTRLSLTQDNNETPQAAEHASGMWRDMLDTLRESIEQG</sequence>
<dbReference type="Gene3D" id="3.30.530.20">
    <property type="match status" value="1"/>
</dbReference>
<reference evidence="4 5" key="1">
    <citation type="submission" date="2020-04" db="EMBL/GenBank/DDBJ databases">
        <title>Sequencing and Assembly of C. fimi.</title>
        <authorList>
            <person name="Ramsey A.R."/>
        </authorList>
    </citation>
    <scope>NUCLEOTIDE SEQUENCE [LARGE SCALE GENOMIC DNA]</scope>
    <source>
        <strain evidence="4 5">SB</strain>
    </source>
</reference>
<feature type="region of interest" description="Disordered" evidence="2">
    <location>
        <begin position="111"/>
        <end position="133"/>
    </location>
</feature>
<dbReference type="EMBL" id="JABCJJ010000008">
    <property type="protein sequence ID" value="NMR19978.1"/>
    <property type="molecule type" value="Genomic_DNA"/>
</dbReference>
<dbReference type="InterPro" id="IPR023393">
    <property type="entry name" value="START-like_dom_sf"/>
</dbReference>
<gene>
    <name evidence="4" type="ORF">HIR71_07030</name>
</gene>
<name>A0A7Y0LYY3_CELFI</name>
<evidence type="ECO:0000259" key="3">
    <source>
        <dbReference type="Pfam" id="PF08327"/>
    </source>
</evidence>
<keyword evidence="5" id="KW-1185">Reference proteome</keyword>
<protein>
    <submittedName>
        <fullName evidence="4">SRPBCC domain-containing protein</fullName>
    </submittedName>
</protein>
<dbReference type="Proteomes" id="UP000562124">
    <property type="component" value="Unassembled WGS sequence"/>
</dbReference>
<evidence type="ECO:0000313" key="5">
    <source>
        <dbReference type="Proteomes" id="UP000562124"/>
    </source>
</evidence>
<evidence type="ECO:0000313" key="4">
    <source>
        <dbReference type="EMBL" id="NMR19978.1"/>
    </source>
</evidence>
<dbReference type="RefSeq" id="WP_169324362.1">
    <property type="nucleotide sequence ID" value="NZ_JABCJJ010000008.1"/>
</dbReference>
<dbReference type="AlphaFoldDB" id="A0A7Y0LYY3"/>
<evidence type="ECO:0000256" key="1">
    <source>
        <dbReference type="ARBA" id="ARBA00006817"/>
    </source>
</evidence>
<dbReference type="SUPFAM" id="SSF55961">
    <property type="entry name" value="Bet v1-like"/>
    <property type="match status" value="1"/>
</dbReference>
<accession>A0A7Y0LYY3</accession>
<dbReference type="InterPro" id="IPR013538">
    <property type="entry name" value="ASHA1/2-like_C"/>
</dbReference>